<accession>A0A3B0S4D2</accession>
<reference evidence="2" key="1">
    <citation type="submission" date="2018-06" db="EMBL/GenBank/DDBJ databases">
        <authorList>
            <person name="Zhirakovskaya E."/>
        </authorList>
    </citation>
    <scope>NUCLEOTIDE SEQUENCE</scope>
</reference>
<evidence type="ECO:0000256" key="1">
    <source>
        <dbReference type="SAM" id="MobiDB-lite"/>
    </source>
</evidence>
<dbReference type="EMBL" id="UOEF01000281">
    <property type="protein sequence ID" value="VAV99109.1"/>
    <property type="molecule type" value="Genomic_DNA"/>
</dbReference>
<organism evidence="2">
    <name type="scientific">hydrothermal vent metagenome</name>
    <dbReference type="NCBI Taxonomy" id="652676"/>
    <lineage>
        <taxon>unclassified sequences</taxon>
        <taxon>metagenomes</taxon>
        <taxon>ecological metagenomes</taxon>
    </lineage>
</organism>
<protein>
    <submittedName>
        <fullName evidence="2">Uncharacterized protein</fullName>
    </submittedName>
</protein>
<gene>
    <name evidence="2" type="ORF">MNBD_ALPHA04-520</name>
</gene>
<name>A0A3B0S4D2_9ZZZZ</name>
<dbReference type="AlphaFoldDB" id="A0A3B0S4D2"/>
<feature type="compositionally biased region" description="Basic residues" evidence="1">
    <location>
        <begin position="192"/>
        <end position="202"/>
    </location>
</feature>
<evidence type="ECO:0000313" key="2">
    <source>
        <dbReference type="EMBL" id="VAV99109.1"/>
    </source>
</evidence>
<feature type="region of interest" description="Disordered" evidence="1">
    <location>
        <begin position="164"/>
        <end position="202"/>
    </location>
</feature>
<proteinExistence type="predicted"/>
<sequence length="338" mass="38600">MGKKNYIGAGLIAAVLVIASILLPPSSPGNRVKASPVIPAMLFQSIGEAENQCRIAQESCMINSDRCKANHDNAIRQQNQCKARQDRKYRACYDRVYQTARPSINSSNRQRVVEWKDQYAKRQCRYLKDTSRSCPRPKDSCYSRGYCIQQYQRCSSNAFLKEQSYNQRQTPEPPEPSQQTEQYTPPPAPRTTPKRPPQRVRNKYNYRVTNTCKSPVKAAFATTSRNKNSGITVWGWHIISARADMIVELPGYDLNGFYAYVDNGKIQGWKRKSDIYLSDKPKFSWLFTPGRTPGSFDIKSGKLRKAPFTFVGNRQYIESKTGGPSVPEIRIKNCKKKR</sequence>